<gene>
    <name evidence="1" type="ORF">PLEPLA_LOCUS40086</name>
</gene>
<keyword evidence="2" id="KW-1185">Reference proteome</keyword>
<dbReference type="EMBL" id="CADEAL010004124">
    <property type="protein sequence ID" value="CAB1452346.1"/>
    <property type="molecule type" value="Genomic_DNA"/>
</dbReference>
<evidence type="ECO:0000313" key="2">
    <source>
        <dbReference type="Proteomes" id="UP001153269"/>
    </source>
</evidence>
<name>A0A9N7VHD0_PLEPL</name>
<evidence type="ECO:0000313" key="1">
    <source>
        <dbReference type="EMBL" id="CAB1452346.1"/>
    </source>
</evidence>
<accession>A0A9N7VHD0</accession>
<comment type="caution">
    <text evidence="1">The sequence shown here is derived from an EMBL/GenBank/DDBJ whole genome shotgun (WGS) entry which is preliminary data.</text>
</comment>
<organism evidence="1 2">
    <name type="scientific">Pleuronectes platessa</name>
    <name type="common">European plaice</name>
    <dbReference type="NCBI Taxonomy" id="8262"/>
    <lineage>
        <taxon>Eukaryota</taxon>
        <taxon>Metazoa</taxon>
        <taxon>Chordata</taxon>
        <taxon>Craniata</taxon>
        <taxon>Vertebrata</taxon>
        <taxon>Euteleostomi</taxon>
        <taxon>Actinopterygii</taxon>
        <taxon>Neopterygii</taxon>
        <taxon>Teleostei</taxon>
        <taxon>Neoteleostei</taxon>
        <taxon>Acanthomorphata</taxon>
        <taxon>Carangaria</taxon>
        <taxon>Pleuronectiformes</taxon>
        <taxon>Pleuronectoidei</taxon>
        <taxon>Pleuronectidae</taxon>
        <taxon>Pleuronectes</taxon>
    </lineage>
</organism>
<dbReference type="AlphaFoldDB" id="A0A9N7VHD0"/>
<dbReference type="Proteomes" id="UP001153269">
    <property type="component" value="Unassembled WGS sequence"/>
</dbReference>
<proteinExistence type="predicted"/>
<protein>
    <submittedName>
        <fullName evidence="1">Uncharacterized protein</fullName>
    </submittedName>
</protein>
<sequence length="111" mass="12149">MRFLPVVAYVAFKHGVGCGEGERPGSHKGEPHSFALFIFSHNIHYNGSMGQGEARTLVGEGAPRNNKQMFFDDNCSEGKRSVEGGPPQSAHLLRLSLLPAAPPEALWWYVV</sequence>
<reference evidence="1" key="1">
    <citation type="submission" date="2020-03" db="EMBL/GenBank/DDBJ databases">
        <authorList>
            <person name="Weist P."/>
        </authorList>
    </citation>
    <scope>NUCLEOTIDE SEQUENCE</scope>
</reference>